<dbReference type="InterPro" id="IPR007842">
    <property type="entry name" value="HEPN_dom"/>
</dbReference>
<keyword evidence="3" id="KW-1185">Reference proteome</keyword>
<dbReference type="KEGG" id="nga:Ngar_c31550"/>
<protein>
    <recommendedName>
        <fullName evidence="1">HEPN domain-containing protein</fullName>
    </recommendedName>
</protein>
<organism evidence="2 3">
    <name type="scientific">Nitrososphaera gargensis (strain Ga9.2)</name>
    <dbReference type="NCBI Taxonomy" id="1237085"/>
    <lineage>
        <taxon>Archaea</taxon>
        <taxon>Nitrososphaerota</taxon>
        <taxon>Nitrososphaeria</taxon>
        <taxon>Nitrososphaerales</taxon>
        <taxon>Nitrososphaeraceae</taxon>
        <taxon>Nitrososphaera</taxon>
    </lineage>
</organism>
<sequence length="94" mass="10456">MNAIHATINVLDALTTSYFGKRASGAHTDVLSLLKGIFNASEYQDVQKQFTSLRNLKNASEYQPDLMGNEEAEKAVKWAERIIGKAKEKLKGLE</sequence>
<accession>K0IFC5</accession>
<feature type="domain" description="HEPN" evidence="1">
    <location>
        <begin position="24"/>
        <end position="88"/>
    </location>
</feature>
<dbReference type="OrthoDB" id="11844at2157"/>
<name>K0IFC5_NITGG</name>
<proteinExistence type="predicted"/>
<evidence type="ECO:0000313" key="2">
    <source>
        <dbReference type="EMBL" id="AFU60071.1"/>
    </source>
</evidence>
<dbReference type="Proteomes" id="UP000008037">
    <property type="component" value="Chromosome"/>
</dbReference>
<dbReference type="InParanoid" id="K0IFC5"/>
<dbReference type="Gene3D" id="1.20.120.330">
    <property type="entry name" value="Nucleotidyltransferases domain 2"/>
    <property type="match status" value="1"/>
</dbReference>
<reference evidence="2 3" key="1">
    <citation type="journal article" date="2012" name="Environ. Microbiol.">
        <title>The genome of the ammonia-oxidizing Candidatus Nitrososphaera gargensis: insights into metabolic versatility and environmental adaptations.</title>
        <authorList>
            <person name="Spang A."/>
            <person name="Poehlein A."/>
            <person name="Offre P."/>
            <person name="Zumbragel S."/>
            <person name="Haider S."/>
            <person name="Rychlik N."/>
            <person name="Nowka B."/>
            <person name="Schmeisser C."/>
            <person name="Lebedeva E.V."/>
            <person name="Rattei T."/>
            <person name="Bohm C."/>
            <person name="Schmid M."/>
            <person name="Galushko A."/>
            <person name="Hatzenpichler R."/>
            <person name="Weinmaier T."/>
            <person name="Daniel R."/>
            <person name="Schleper C."/>
            <person name="Spieck E."/>
            <person name="Streit W."/>
            <person name="Wagner M."/>
        </authorList>
    </citation>
    <scope>NUCLEOTIDE SEQUENCE [LARGE SCALE GENOMIC DNA]</scope>
    <source>
        <strain evidence="3">Ga9.2</strain>
    </source>
</reference>
<dbReference type="AlphaFoldDB" id="K0IFC5"/>
<dbReference type="Pfam" id="PF05168">
    <property type="entry name" value="HEPN"/>
    <property type="match status" value="1"/>
</dbReference>
<dbReference type="BioCyc" id="CNIT1237085:G1324-3155-MONOMER"/>
<dbReference type="STRING" id="1237085.Ngar_c31550"/>
<dbReference type="EMBL" id="CP002408">
    <property type="protein sequence ID" value="AFU60071.1"/>
    <property type="molecule type" value="Genomic_DNA"/>
</dbReference>
<evidence type="ECO:0000313" key="3">
    <source>
        <dbReference type="Proteomes" id="UP000008037"/>
    </source>
</evidence>
<dbReference type="HOGENOM" id="CLU_2379510_0_0_2"/>
<evidence type="ECO:0000259" key="1">
    <source>
        <dbReference type="Pfam" id="PF05168"/>
    </source>
</evidence>
<gene>
    <name evidence="2" type="ordered locus">Ngar_c31550</name>
</gene>